<proteinExistence type="predicted"/>
<dbReference type="InterPro" id="IPR046335">
    <property type="entry name" value="LacI/GalR-like_sensor"/>
</dbReference>
<evidence type="ECO:0000256" key="1">
    <source>
        <dbReference type="ARBA" id="ARBA00023015"/>
    </source>
</evidence>
<comment type="caution">
    <text evidence="5">The sequence shown here is derived from an EMBL/GenBank/DDBJ whole genome shotgun (WGS) entry which is preliminary data.</text>
</comment>
<evidence type="ECO:0000256" key="2">
    <source>
        <dbReference type="ARBA" id="ARBA00023125"/>
    </source>
</evidence>
<dbReference type="EMBL" id="JAATOP010000003">
    <property type="protein sequence ID" value="NIY71932.1"/>
    <property type="molecule type" value="Genomic_DNA"/>
</dbReference>
<dbReference type="Pfam" id="PF13377">
    <property type="entry name" value="Peripla_BP_3"/>
    <property type="match status" value="1"/>
</dbReference>
<feature type="domain" description="HTH lacI-type" evidence="4">
    <location>
        <begin position="5"/>
        <end position="59"/>
    </location>
</feature>
<evidence type="ECO:0000259" key="4">
    <source>
        <dbReference type="PROSITE" id="PS50932"/>
    </source>
</evidence>
<sequence length="328" mass="34631">MTRRATLMDIAKDCGVSVRSVSNVVNDQPHVSKALKDKVLASCRKLGYQPNIAARNLRSGRSGMIGLIVPDVGHPYFAALARAVIDAARDEGLGVLVDHSGGTREGEAAALMRANFQGQFDGVIISPVATRPEEIAEQMSTKCVFLGAYADQDGLPHVGIDNRAAAEAATRHLIEGGATRIAAVGLRDRDSMADLRLAGYRAALEGVGLSVTDDLLFTVSGPDRAAGAQAASAIAGMRRRPDAVFCFTDLLALGLMQGLQALGLRVPQDVAVMGFDDLEEGAYATPSLSSVALDREELAREAVRMLSGEATRQVLPHQVLERGSTRSG</sequence>
<keyword evidence="1" id="KW-0805">Transcription regulation</keyword>
<dbReference type="CDD" id="cd01392">
    <property type="entry name" value="HTH_LacI"/>
    <property type="match status" value="1"/>
</dbReference>
<dbReference type="Proteomes" id="UP000709466">
    <property type="component" value="Unassembled WGS sequence"/>
</dbReference>
<dbReference type="SUPFAM" id="SSF53822">
    <property type="entry name" value="Periplasmic binding protein-like I"/>
    <property type="match status" value="1"/>
</dbReference>
<reference evidence="5 6" key="1">
    <citation type="submission" date="2020-03" db="EMBL/GenBank/DDBJ databases">
        <title>Bacterial isolates of synthetic phycosphere.</title>
        <authorList>
            <person name="Fu H."/>
            <person name="Moran M.A."/>
        </authorList>
    </citation>
    <scope>NUCLEOTIDE SEQUENCE [LARGE SCALE GENOMIC DNA]</scope>
    <source>
        <strain evidence="5 6">HF1</strain>
    </source>
</reference>
<dbReference type="PANTHER" id="PTHR30146">
    <property type="entry name" value="LACI-RELATED TRANSCRIPTIONAL REPRESSOR"/>
    <property type="match status" value="1"/>
</dbReference>
<gene>
    <name evidence="5" type="ORF">HCZ30_05720</name>
</gene>
<accession>A0ABX0VV21</accession>
<dbReference type="SMART" id="SM00354">
    <property type="entry name" value="HTH_LACI"/>
    <property type="match status" value="1"/>
</dbReference>
<dbReference type="Pfam" id="PF00356">
    <property type="entry name" value="LacI"/>
    <property type="match status" value="1"/>
</dbReference>
<dbReference type="PROSITE" id="PS50932">
    <property type="entry name" value="HTH_LACI_2"/>
    <property type="match status" value="1"/>
</dbReference>
<dbReference type="RefSeq" id="WP_167637325.1">
    <property type="nucleotide sequence ID" value="NZ_JAATOP010000003.1"/>
</dbReference>
<evidence type="ECO:0000256" key="3">
    <source>
        <dbReference type="ARBA" id="ARBA00023163"/>
    </source>
</evidence>
<dbReference type="InterPro" id="IPR000843">
    <property type="entry name" value="HTH_LacI"/>
</dbReference>
<dbReference type="Gene3D" id="3.40.50.2300">
    <property type="match status" value="2"/>
</dbReference>
<dbReference type="InterPro" id="IPR028082">
    <property type="entry name" value="Peripla_BP_I"/>
</dbReference>
<dbReference type="CDD" id="cd06267">
    <property type="entry name" value="PBP1_LacI_sugar_binding-like"/>
    <property type="match status" value="1"/>
</dbReference>
<evidence type="ECO:0000313" key="6">
    <source>
        <dbReference type="Proteomes" id="UP000709466"/>
    </source>
</evidence>
<keyword evidence="3" id="KW-0804">Transcription</keyword>
<organism evidence="5 6">
    <name type="scientific">Marivivens donghaensis</name>
    <dbReference type="NCBI Taxonomy" id="1699413"/>
    <lineage>
        <taxon>Bacteria</taxon>
        <taxon>Pseudomonadati</taxon>
        <taxon>Pseudomonadota</taxon>
        <taxon>Alphaproteobacteria</taxon>
        <taxon>Rhodobacterales</taxon>
        <taxon>Paracoccaceae</taxon>
        <taxon>Marivivens group</taxon>
        <taxon>Marivivens</taxon>
    </lineage>
</organism>
<evidence type="ECO:0000313" key="5">
    <source>
        <dbReference type="EMBL" id="NIY71932.1"/>
    </source>
</evidence>
<dbReference type="Gene3D" id="1.10.260.40">
    <property type="entry name" value="lambda repressor-like DNA-binding domains"/>
    <property type="match status" value="1"/>
</dbReference>
<name>A0ABX0VV21_9RHOB</name>
<protein>
    <submittedName>
        <fullName evidence="5">LacI family transcriptional regulator</fullName>
    </submittedName>
</protein>
<dbReference type="SUPFAM" id="SSF47413">
    <property type="entry name" value="lambda repressor-like DNA-binding domains"/>
    <property type="match status" value="1"/>
</dbReference>
<dbReference type="PANTHER" id="PTHR30146:SF153">
    <property type="entry name" value="LACTOSE OPERON REPRESSOR"/>
    <property type="match status" value="1"/>
</dbReference>
<keyword evidence="6" id="KW-1185">Reference proteome</keyword>
<keyword evidence="2" id="KW-0238">DNA-binding</keyword>
<dbReference type="InterPro" id="IPR010982">
    <property type="entry name" value="Lambda_DNA-bd_dom_sf"/>
</dbReference>